<dbReference type="EMBL" id="JAQQWP010000007">
    <property type="protein sequence ID" value="KAK8109808.1"/>
    <property type="molecule type" value="Genomic_DNA"/>
</dbReference>
<dbReference type="AlphaFoldDB" id="A0AAW0QRQ6"/>
<dbReference type="Proteomes" id="UP001392437">
    <property type="component" value="Unassembled WGS sequence"/>
</dbReference>
<sequence>MSEERASQFWVYSIRQAWGRHYANKHHGRTCIPITILALVPLPSALDGTKAMNGTPQHVMAQLYHDRHRALQPMNESPLAISIFESRIRKHWSAPYGEIAEPLQLVSQPPRVIFLFTHPPPTSRSKPGRASRQALRLGGENRPAPETPSSAERFGSQDS</sequence>
<evidence type="ECO:0000313" key="2">
    <source>
        <dbReference type="EMBL" id="KAK8109808.1"/>
    </source>
</evidence>
<keyword evidence="3" id="KW-1185">Reference proteome</keyword>
<comment type="caution">
    <text evidence="2">The sequence shown here is derived from an EMBL/GenBank/DDBJ whole genome shotgun (WGS) entry which is preliminary data.</text>
</comment>
<evidence type="ECO:0000313" key="3">
    <source>
        <dbReference type="Proteomes" id="UP001392437"/>
    </source>
</evidence>
<feature type="region of interest" description="Disordered" evidence="1">
    <location>
        <begin position="117"/>
        <end position="159"/>
    </location>
</feature>
<name>A0AAW0QRQ6_9PEZI</name>
<proteinExistence type="predicted"/>
<gene>
    <name evidence="2" type="ORF">PG999_007945</name>
</gene>
<organism evidence="2 3">
    <name type="scientific">Apiospora kogelbergensis</name>
    <dbReference type="NCBI Taxonomy" id="1337665"/>
    <lineage>
        <taxon>Eukaryota</taxon>
        <taxon>Fungi</taxon>
        <taxon>Dikarya</taxon>
        <taxon>Ascomycota</taxon>
        <taxon>Pezizomycotina</taxon>
        <taxon>Sordariomycetes</taxon>
        <taxon>Xylariomycetidae</taxon>
        <taxon>Amphisphaeriales</taxon>
        <taxon>Apiosporaceae</taxon>
        <taxon>Apiospora</taxon>
    </lineage>
</organism>
<accession>A0AAW0QRQ6</accession>
<protein>
    <submittedName>
        <fullName evidence="2">Uncharacterized protein</fullName>
    </submittedName>
</protein>
<reference evidence="2 3" key="1">
    <citation type="submission" date="2023-01" db="EMBL/GenBank/DDBJ databases">
        <title>Analysis of 21 Apiospora genomes using comparative genomics revels a genus with tremendous synthesis potential of carbohydrate active enzymes and secondary metabolites.</title>
        <authorList>
            <person name="Sorensen T."/>
        </authorList>
    </citation>
    <scope>NUCLEOTIDE SEQUENCE [LARGE SCALE GENOMIC DNA]</scope>
    <source>
        <strain evidence="2 3">CBS 117206</strain>
    </source>
</reference>
<evidence type="ECO:0000256" key="1">
    <source>
        <dbReference type="SAM" id="MobiDB-lite"/>
    </source>
</evidence>